<proteinExistence type="inferred from homology"/>
<dbReference type="AlphaFoldDB" id="A0A445JN37"/>
<dbReference type="SMR" id="A0A445JN37"/>
<dbReference type="Pfam" id="PF14432">
    <property type="entry name" value="DYW_deaminase"/>
    <property type="match status" value="1"/>
</dbReference>
<reference evidence="5 6" key="1">
    <citation type="submission" date="2018-09" db="EMBL/GenBank/DDBJ databases">
        <title>A high-quality reference genome of wild soybean provides a powerful tool to mine soybean genomes.</title>
        <authorList>
            <person name="Xie M."/>
            <person name="Chung C.Y.L."/>
            <person name="Li M.-W."/>
            <person name="Wong F.-L."/>
            <person name="Chan T.-F."/>
            <person name="Lam H.-M."/>
        </authorList>
    </citation>
    <scope>NUCLEOTIDE SEQUENCE [LARGE SCALE GENOMIC DNA]</scope>
    <source>
        <strain evidence="6">cv. W05</strain>
        <tissue evidence="5">Hypocotyl of etiolated seedlings</tissue>
    </source>
</reference>
<dbReference type="GO" id="GO:0009451">
    <property type="term" value="P:RNA modification"/>
    <property type="evidence" value="ECO:0007669"/>
    <property type="project" value="InterPro"/>
</dbReference>
<dbReference type="GO" id="GO:0003723">
    <property type="term" value="F:RNA binding"/>
    <property type="evidence" value="ECO:0007669"/>
    <property type="project" value="InterPro"/>
</dbReference>
<dbReference type="InterPro" id="IPR011990">
    <property type="entry name" value="TPR-like_helical_dom_sf"/>
</dbReference>
<sequence>MSEKDVVSWSAMISGYAQHECFLEALALFQEMQLQRVRPDETALICIRNLGVWKMHWRKKGVSTWNIAVILGLAMNGCAGLLKEAEELIKSMPMAPDVATWGALLGACRNHHDNEMGEMLGRKLIQLQPGHDGFHVLLSNMCTSKGHWGNVLEIRGELWHNIGCMIEANGSVHEFLAGDKTHQEINDIKHMLDVVAAKLKIESYVLTTSEVSLDIDEEEKETALFRHSEKLAVAFGLITISLPTPIRVTKNLRICNDCHTVVKLISKAFDREIVVRDRHRFHHFKHGACSCMDFW</sequence>
<dbReference type="Proteomes" id="UP000289340">
    <property type="component" value="Chromosome 8"/>
</dbReference>
<comment type="caution">
    <text evidence="5">The sequence shown here is derived from an EMBL/GenBank/DDBJ whole genome shotgun (WGS) entry which is preliminary data.</text>
</comment>
<evidence type="ECO:0000256" key="3">
    <source>
        <dbReference type="PROSITE-ProRule" id="PRU00708"/>
    </source>
</evidence>
<feature type="repeat" description="PPR" evidence="3">
    <location>
        <begin position="5"/>
        <end position="39"/>
    </location>
</feature>
<protein>
    <submittedName>
        <fullName evidence="5">Pentatricopeptide repeat-containing protein</fullName>
    </submittedName>
</protein>
<gene>
    <name evidence="5" type="ORF">D0Y65_022280</name>
</gene>
<dbReference type="PROSITE" id="PS51375">
    <property type="entry name" value="PPR"/>
    <property type="match status" value="1"/>
</dbReference>
<feature type="domain" description="DYW" evidence="4">
    <location>
        <begin position="204"/>
        <end position="295"/>
    </location>
</feature>
<evidence type="ECO:0000259" key="4">
    <source>
        <dbReference type="Pfam" id="PF14432"/>
    </source>
</evidence>
<dbReference type="PANTHER" id="PTHR47926:SF347">
    <property type="entry name" value="PENTATRICOPEPTIDE REPEAT-CONTAINING PROTEIN"/>
    <property type="match status" value="1"/>
</dbReference>
<comment type="similarity">
    <text evidence="1">Belongs to the PPR family. PCMP-H subfamily.</text>
</comment>
<keyword evidence="2" id="KW-0677">Repeat</keyword>
<dbReference type="Gene3D" id="1.25.40.10">
    <property type="entry name" value="Tetratricopeptide repeat domain"/>
    <property type="match status" value="2"/>
</dbReference>
<organism evidence="5 6">
    <name type="scientific">Glycine soja</name>
    <name type="common">Wild soybean</name>
    <dbReference type="NCBI Taxonomy" id="3848"/>
    <lineage>
        <taxon>Eukaryota</taxon>
        <taxon>Viridiplantae</taxon>
        <taxon>Streptophyta</taxon>
        <taxon>Embryophyta</taxon>
        <taxon>Tracheophyta</taxon>
        <taxon>Spermatophyta</taxon>
        <taxon>Magnoliopsida</taxon>
        <taxon>eudicotyledons</taxon>
        <taxon>Gunneridae</taxon>
        <taxon>Pentapetalae</taxon>
        <taxon>rosids</taxon>
        <taxon>fabids</taxon>
        <taxon>Fabales</taxon>
        <taxon>Fabaceae</taxon>
        <taxon>Papilionoideae</taxon>
        <taxon>50 kb inversion clade</taxon>
        <taxon>NPAAA clade</taxon>
        <taxon>indigoferoid/millettioid clade</taxon>
        <taxon>Phaseoleae</taxon>
        <taxon>Glycine</taxon>
        <taxon>Glycine subgen. Soja</taxon>
    </lineage>
</organism>
<dbReference type="EMBL" id="QZWG01000008">
    <property type="protein sequence ID" value="RZB99807.1"/>
    <property type="molecule type" value="Genomic_DNA"/>
</dbReference>
<evidence type="ECO:0000256" key="1">
    <source>
        <dbReference type="ARBA" id="ARBA00006643"/>
    </source>
</evidence>
<accession>A0A445JN37</accession>
<dbReference type="Pfam" id="PF01535">
    <property type="entry name" value="PPR"/>
    <property type="match status" value="1"/>
</dbReference>
<evidence type="ECO:0000313" key="6">
    <source>
        <dbReference type="Proteomes" id="UP000289340"/>
    </source>
</evidence>
<dbReference type="InterPro" id="IPR002885">
    <property type="entry name" value="PPR_rpt"/>
</dbReference>
<keyword evidence="6" id="KW-1185">Reference proteome</keyword>
<dbReference type="PANTHER" id="PTHR47926">
    <property type="entry name" value="PENTATRICOPEPTIDE REPEAT-CONTAINING PROTEIN"/>
    <property type="match status" value="1"/>
</dbReference>
<name>A0A445JN37_GLYSO</name>
<dbReference type="InterPro" id="IPR032867">
    <property type="entry name" value="DYW_dom"/>
</dbReference>
<dbReference type="NCBIfam" id="TIGR00756">
    <property type="entry name" value="PPR"/>
    <property type="match status" value="1"/>
</dbReference>
<dbReference type="GO" id="GO:0008270">
    <property type="term" value="F:zinc ion binding"/>
    <property type="evidence" value="ECO:0007669"/>
    <property type="project" value="InterPro"/>
</dbReference>
<evidence type="ECO:0000256" key="2">
    <source>
        <dbReference type="ARBA" id="ARBA00022737"/>
    </source>
</evidence>
<evidence type="ECO:0000313" key="5">
    <source>
        <dbReference type="EMBL" id="RZB99807.1"/>
    </source>
</evidence>
<dbReference type="InterPro" id="IPR046960">
    <property type="entry name" value="PPR_At4g14850-like_plant"/>
</dbReference>